<keyword evidence="2" id="KW-0472">Membrane</keyword>
<dbReference type="InterPro" id="IPR053020">
    <property type="entry name" value="Smr_domain_protein"/>
</dbReference>
<reference evidence="4" key="1">
    <citation type="submission" date="2022-08" db="EMBL/GenBank/DDBJ databases">
        <authorList>
            <consortium name="DOE Joint Genome Institute"/>
            <person name="Min B."/>
            <person name="Riley R."/>
            <person name="Sierra-Patev S."/>
            <person name="Naranjo-Ortiz M."/>
            <person name="Looney B."/>
            <person name="Konkel Z."/>
            <person name="Slot J.C."/>
            <person name="Sakamoto Y."/>
            <person name="Steenwyk J.L."/>
            <person name="Rokas A."/>
            <person name="Carro J."/>
            <person name="Camarero S."/>
            <person name="Ferreira P."/>
            <person name="Molpeceres G."/>
            <person name="Ruiz-Duenas F.J."/>
            <person name="Serrano A."/>
            <person name="Henrissat B."/>
            <person name="Drula E."/>
            <person name="Hughes K.W."/>
            <person name="Mata J.L."/>
            <person name="Ishikawa N.K."/>
            <person name="Vargas-Isla R."/>
            <person name="Ushijima S."/>
            <person name="Smith C.A."/>
            <person name="Ahrendt S."/>
            <person name="Andreopoulos W."/>
            <person name="He G."/>
            <person name="Labutti K."/>
            <person name="Lipzen A."/>
            <person name="Ng V."/>
            <person name="Sandor L."/>
            <person name="Barry K."/>
            <person name="Martinez A.T."/>
            <person name="Xiao Y."/>
            <person name="Gibbons J.G."/>
            <person name="Terashima K."/>
            <person name="Hibbett D.S."/>
            <person name="Grigoriev I.V."/>
        </authorList>
    </citation>
    <scope>NUCLEOTIDE SEQUENCE</scope>
    <source>
        <strain evidence="4">TFB7829</strain>
    </source>
</reference>
<dbReference type="EMBL" id="MU802063">
    <property type="protein sequence ID" value="KAJ3982413.1"/>
    <property type="molecule type" value="Genomic_DNA"/>
</dbReference>
<dbReference type="SMART" id="SM01162">
    <property type="entry name" value="DUF1771"/>
    <property type="match status" value="1"/>
</dbReference>
<sequence>MSAMFWGAPPKASYGLHSLIRILLLFYKSPSRKQSMLNFLSRNLLIKSLGGLCTLGTIFFIAKGIRSLLHKVSRGSEPSEQLSPQPLHHIPLPQPNCLSPDLHSYPSQIGRTEHDLYYLQTLQTQSYERDARTRYPQVQARRNQKCPQQLEQLAGPNDLNSTNNNVSTLSPPQAPSVCNSQRTDNPQERPLPDLNQVNKRNWFYLHLRKQATENKDAMTRCRQEREKAYDRGDYALAEELSEQGKKHQLRMKKLNTQASNWIYDANNKVRKPGEIDLHGLFVGEALERVVSAIEDSKRRGDTRILLIVGKGLHSSNSVPKLKYATKRFIERKLFLVARSDPTNGGRLIVRLE</sequence>
<dbReference type="Pfam" id="PF01713">
    <property type="entry name" value="Smr"/>
    <property type="match status" value="1"/>
</dbReference>
<evidence type="ECO:0000256" key="1">
    <source>
        <dbReference type="SAM" id="MobiDB-lite"/>
    </source>
</evidence>
<evidence type="ECO:0000256" key="2">
    <source>
        <dbReference type="SAM" id="Phobius"/>
    </source>
</evidence>
<dbReference type="PROSITE" id="PS50828">
    <property type="entry name" value="SMR"/>
    <property type="match status" value="1"/>
</dbReference>
<dbReference type="PANTHER" id="PTHR47417">
    <property type="entry name" value="SMR DOMAIN-CONTAINING PROTEIN YPL199C"/>
    <property type="match status" value="1"/>
</dbReference>
<comment type="caution">
    <text evidence="4">The sequence shown here is derived from an EMBL/GenBank/DDBJ whole genome shotgun (WGS) entry which is preliminary data.</text>
</comment>
<name>A0AA38PUY6_9AGAR</name>
<dbReference type="Gene3D" id="3.30.1370.110">
    <property type="match status" value="1"/>
</dbReference>
<dbReference type="SUPFAM" id="SSF160443">
    <property type="entry name" value="SMR domain-like"/>
    <property type="match status" value="1"/>
</dbReference>
<organism evidence="4 5">
    <name type="scientific">Lentinula detonsa</name>
    <dbReference type="NCBI Taxonomy" id="2804962"/>
    <lineage>
        <taxon>Eukaryota</taxon>
        <taxon>Fungi</taxon>
        <taxon>Dikarya</taxon>
        <taxon>Basidiomycota</taxon>
        <taxon>Agaricomycotina</taxon>
        <taxon>Agaricomycetes</taxon>
        <taxon>Agaricomycetidae</taxon>
        <taxon>Agaricales</taxon>
        <taxon>Marasmiineae</taxon>
        <taxon>Omphalotaceae</taxon>
        <taxon>Lentinula</taxon>
    </lineage>
</organism>
<keyword evidence="2" id="KW-0812">Transmembrane</keyword>
<dbReference type="Pfam" id="PF08590">
    <property type="entry name" value="DUF1771"/>
    <property type="match status" value="1"/>
</dbReference>
<feature type="domain" description="Smr" evidence="3">
    <location>
        <begin position="275"/>
        <end position="352"/>
    </location>
</feature>
<dbReference type="InterPro" id="IPR036063">
    <property type="entry name" value="Smr_dom_sf"/>
</dbReference>
<feature type="transmembrane region" description="Helical" evidence="2">
    <location>
        <begin position="49"/>
        <end position="69"/>
    </location>
</feature>
<dbReference type="InterPro" id="IPR002625">
    <property type="entry name" value="Smr_dom"/>
</dbReference>
<protein>
    <recommendedName>
        <fullName evidence="3">Smr domain-containing protein</fullName>
    </recommendedName>
</protein>
<keyword evidence="2" id="KW-1133">Transmembrane helix</keyword>
<feature type="transmembrane region" description="Helical" evidence="2">
    <location>
        <begin position="12"/>
        <end position="28"/>
    </location>
</feature>
<dbReference type="AlphaFoldDB" id="A0AA38PUY6"/>
<dbReference type="InterPro" id="IPR013899">
    <property type="entry name" value="DUF1771"/>
</dbReference>
<dbReference type="Proteomes" id="UP001163850">
    <property type="component" value="Unassembled WGS sequence"/>
</dbReference>
<evidence type="ECO:0000313" key="5">
    <source>
        <dbReference type="Proteomes" id="UP001163850"/>
    </source>
</evidence>
<evidence type="ECO:0000259" key="3">
    <source>
        <dbReference type="PROSITE" id="PS50828"/>
    </source>
</evidence>
<feature type="region of interest" description="Disordered" evidence="1">
    <location>
        <begin position="128"/>
        <end position="194"/>
    </location>
</feature>
<dbReference type="PANTHER" id="PTHR47417:SF1">
    <property type="entry name" value="SMR DOMAIN-CONTAINING PROTEIN YPL199C"/>
    <property type="match status" value="1"/>
</dbReference>
<proteinExistence type="predicted"/>
<feature type="compositionally biased region" description="Low complexity" evidence="1">
    <location>
        <begin position="156"/>
        <end position="171"/>
    </location>
</feature>
<gene>
    <name evidence="4" type="ORF">F5890DRAFT_372017</name>
</gene>
<dbReference type="SMART" id="SM00463">
    <property type="entry name" value="SMR"/>
    <property type="match status" value="1"/>
</dbReference>
<evidence type="ECO:0000313" key="4">
    <source>
        <dbReference type="EMBL" id="KAJ3982413.1"/>
    </source>
</evidence>
<accession>A0AA38PUY6</accession>